<dbReference type="SMART" id="SM00271">
    <property type="entry name" value="DnaJ"/>
    <property type="match status" value="1"/>
</dbReference>
<dbReference type="InterPro" id="IPR036869">
    <property type="entry name" value="J_dom_sf"/>
</dbReference>
<proteinExistence type="predicted"/>
<dbReference type="InterPro" id="IPR050817">
    <property type="entry name" value="DjlA_DnaK_co-chaperone"/>
</dbReference>
<dbReference type="PRINTS" id="PR00625">
    <property type="entry name" value="JDOMAIN"/>
</dbReference>
<dbReference type="CDD" id="cd06257">
    <property type="entry name" value="DnaJ"/>
    <property type="match status" value="1"/>
</dbReference>
<evidence type="ECO:0000313" key="4">
    <source>
        <dbReference type="Proteomes" id="UP000295151"/>
    </source>
</evidence>
<dbReference type="Proteomes" id="UP000295151">
    <property type="component" value="Unassembled WGS sequence"/>
</dbReference>
<dbReference type="AlphaFoldDB" id="A0A4R7T7P6"/>
<evidence type="ECO:0000259" key="2">
    <source>
        <dbReference type="PROSITE" id="PS50076"/>
    </source>
</evidence>
<name>A0A4R7T7P6_9ACTN</name>
<keyword evidence="4" id="KW-1185">Reference proteome</keyword>
<dbReference type="PANTHER" id="PTHR24074">
    <property type="entry name" value="CO-CHAPERONE PROTEIN DJLA"/>
    <property type="match status" value="1"/>
</dbReference>
<reference evidence="3 4" key="1">
    <citation type="submission" date="2019-03" db="EMBL/GenBank/DDBJ databases">
        <title>Genomic Encyclopedia of Type Strains, Phase III (KMG-III): the genomes of soil and plant-associated and newly described type strains.</title>
        <authorList>
            <person name="Whitman W."/>
        </authorList>
    </citation>
    <scope>NUCLEOTIDE SEQUENCE [LARGE SCALE GENOMIC DNA]</scope>
    <source>
        <strain evidence="3 4">VKM Ac-2575</strain>
    </source>
</reference>
<dbReference type="Gene3D" id="1.10.287.110">
    <property type="entry name" value="DnaJ domain"/>
    <property type="match status" value="1"/>
</dbReference>
<evidence type="ECO:0000313" key="3">
    <source>
        <dbReference type="EMBL" id="TDU87960.1"/>
    </source>
</evidence>
<organism evidence="3 4">
    <name type="scientific">Kribbella voronezhensis</name>
    <dbReference type="NCBI Taxonomy" id="2512212"/>
    <lineage>
        <taxon>Bacteria</taxon>
        <taxon>Bacillati</taxon>
        <taxon>Actinomycetota</taxon>
        <taxon>Actinomycetes</taxon>
        <taxon>Propionibacteriales</taxon>
        <taxon>Kribbellaceae</taxon>
        <taxon>Kribbella</taxon>
    </lineage>
</organism>
<evidence type="ECO:0000256" key="1">
    <source>
        <dbReference type="SAM" id="MobiDB-lite"/>
    </source>
</evidence>
<protein>
    <submittedName>
        <fullName evidence="3">DnaJ-like protein</fullName>
    </submittedName>
</protein>
<dbReference type="InterPro" id="IPR001623">
    <property type="entry name" value="DnaJ_domain"/>
</dbReference>
<dbReference type="EMBL" id="SOCE01000001">
    <property type="protein sequence ID" value="TDU87960.1"/>
    <property type="molecule type" value="Genomic_DNA"/>
</dbReference>
<feature type="domain" description="J" evidence="2">
    <location>
        <begin position="24"/>
        <end position="92"/>
    </location>
</feature>
<comment type="caution">
    <text evidence="3">The sequence shown here is derived from an EMBL/GenBank/DDBJ whole genome shotgun (WGS) entry which is preliminary data.</text>
</comment>
<accession>A0A4R7T7P6</accession>
<dbReference type="Pfam" id="PF00226">
    <property type="entry name" value="DnaJ"/>
    <property type="match status" value="1"/>
</dbReference>
<gene>
    <name evidence="3" type="ORF">EV138_1498</name>
</gene>
<dbReference type="PROSITE" id="PS50076">
    <property type="entry name" value="DNAJ_2"/>
    <property type="match status" value="1"/>
</dbReference>
<sequence>MRVDTTVKGLARGGAVVTTRPIPDLYAILGVPATASDDELDRAFRRLVRRLHPDTRTSSGPDAAADQRLQEILAAYDCLRDPVRRAAYNRTRPATTPRPHVRVTPRAPLRIKPALRVGPVRWQPLQSRPRNRAE</sequence>
<dbReference type="SUPFAM" id="SSF46565">
    <property type="entry name" value="Chaperone J-domain"/>
    <property type="match status" value="1"/>
</dbReference>
<feature type="region of interest" description="Disordered" evidence="1">
    <location>
        <begin position="87"/>
        <end position="109"/>
    </location>
</feature>